<dbReference type="GO" id="GO:0031124">
    <property type="term" value="P:mRNA 3'-end processing"/>
    <property type="evidence" value="ECO:0007669"/>
    <property type="project" value="UniProtKB-UniRule"/>
</dbReference>
<evidence type="ECO:0000256" key="8">
    <source>
        <dbReference type="ARBA" id="ARBA00023242"/>
    </source>
</evidence>
<dbReference type="FunCoup" id="A0A1E1JT57">
    <property type="interactions" value="810"/>
</dbReference>
<dbReference type="GO" id="GO:0005849">
    <property type="term" value="C:mRNA cleavage factor complex"/>
    <property type="evidence" value="ECO:0007669"/>
    <property type="project" value="UniProtKB-UniRule"/>
</dbReference>
<comment type="subcellular location">
    <subcellularLocation>
        <location evidence="2 9">Nucleus</location>
    </subcellularLocation>
</comment>
<dbReference type="AlphaFoldDB" id="A0A1E1JT57"/>
<keyword evidence="8 9" id="KW-0539">Nucleus</keyword>
<dbReference type="STRING" id="914237.A0A1E1JT57"/>
<dbReference type="Gene3D" id="3.40.50.300">
    <property type="entry name" value="P-loop containing nucleotide triphosphate hydrolases"/>
    <property type="match status" value="1"/>
</dbReference>
<evidence type="ECO:0000256" key="4">
    <source>
        <dbReference type="ARBA" id="ARBA00019824"/>
    </source>
</evidence>
<feature type="domain" description="Clp1 C-terminal" evidence="10">
    <location>
        <begin position="343"/>
        <end position="452"/>
    </location>
</feature>
<dbReference type="InterPro" id="IPR010655">
    <property type="entry name" value="Clp1_C"/>
</dbReference>
<keyword evidence="7 9" id="KW-0067">ATP-binding</keyword>
<comment type="function">
    <text evidence="1">Polynucleotide 5'-kinase involved in rRNA processing.</text>
</comment>
<feature type="binding site" evidence="9">
    <location>
        <position position="73"/>
    </location>
    <ligand>
        <name>ATP</name>
        <dbReference type="ChEBI" id="CHEBI:30616"/>
    </ligand>
</feature>
<feature type="domain" description="Clp1 N-terminal" evidence="11">
    <location>
        <begin position="28"/>
        <end position="117"/>
    </location>
</feature>
<comment type="caution">
    <text evidence="13">The sequence shown here is derived from an EMBL/GenBank/DDBJ whole genome shotgun (WGS) entry which is preliminary data.</text>
</comment>
<dbReference type="HAMAP" id="MF_03035">
    <property type="entry name" value="Clp1"/>
    <property type="match status" value="1"/>
</dbReference>
<dbReference type="GO" id="GO:0005524">
    <property type="term" value="F:ATP binding"/>
    <property type="evidence" value="ECO:0007669"/>
    <property type="project" value="UniProtKB-UniRule"/>
</dbReference>
<dbReference type="Pfam" id="PF16575">
    <property type="entry name" value="CLP1_P"/>
    <property type="match status" value="1"/>
</dbReference>
<proteinExistence type="inferred from homology"/>
<dbReference type="InterPro" id="IPR032324">
    <property type="entry name" value="Clp1_N"/>
</dbReference>
<sequence>MSIPGLGQAAPAAAFSAPSTAAAPVVHELQQNSEWRFEVAIGQTIDVKILSGTAEIFGTELALNHIYTFRGIKASIFTWHGCQIEATGPSEEYTAEETPMIQYANTHFALEKLRDEAKQNGREGPKVLIVGPTDAGKTSLVKLLTAYAIRMGRQPMVINTDPKEGLLSIPGTLTATPFASIIDVEQGWGSSPTSTSNPVPVKLPLCYYYGLPNPEDSAKLYRPIVSRLALAAMGRLNEDPSIKSTGMIIDTPGVISQGKAGYEIISHIVSEFQVNVILVIGSERLHSEMQRRFITSKPPSNETITLVKLDKSGGCVDRDEAFMQQVREATLKEYFFGDLKTTLSPHTQQLGFDDVLIYKIRDTDTMSFMPGDAEEIEKAIYERATPNSMMHHCMLAVMYANIADAQDTVRDASVMGFVFVSEVDEKRKRIRVLAPMNTKIVDRPMIWGSWPEPSLNLVG</sequence>
<evidence type="ECO:0000259" key="11">
    <source>
        <dbReference type="Pfam" id="PF16573"/>
    </source>
</evidence>
<feature type="domain" description="Clp1 P-loop" evidence="12">
    <location>
        <begin position="131"/>
        <end position="336"/>
    </location>
</feature>
<gene>
    <name evidence="9" type="primary">CLP1</name>
    <name evidence="13" type="ORF">RCO7_04539</name>
</gene>
<keyword evidence="6 9" id="KW-0547">Nucleotide-binding</keyword>
<protein>
    <recommendedName>
        <fullName evidence="4">Polynucleotide 5'-hydroxyl-kinase GRC3</fullName>
    </recommendedName>
    <alternativeName>
        <fullName evidence="3">Polynucleotide 5'-hydroxyl-kinase grc3</fullName>
    </alternativeName>
</protein>
<dbReference type="InterPro" id="IPR045116">
    <property type="entry name" value="Clp1/Grc3"/>
</dbReference>
<evidence type="ECO:0000256" key="3">
    <source>
        <dbReference type="ARBA" id="ARBA00018706"/>
    </source>
</evidence>
<evidence type="ECO:0000256" key="5">
    <source>
        <dbReference type="ARBA" id="ARBA00022664"/>
    </source>
</evidence>
<dbReference type="PANTHER" id="PTHR12755">
    <property type="entry name" value="CLEAVAGE/POLYADENYLATION FACTOR IA SUBUNIT CLP1P"/>
    <property type="match status" value="1"/>
</dbReference>
<evidence type="ECO:0000259" key="10">
    <source>
        <dbReference type="Pfam" id="PF06807"/>
    </source>
</evidence>
<accession>A0A1E1JT57</accession>
<organism evidence="13 14">
    <name type="scientific">Rhynchosporium graminicola</name>
    <dbReference type="NCBI Taxonomy" id="2792576"/>
    <lineage>
        <taxon>Eukaryota</taxon>
        <taxon>Fungi</taxon>
        <taxon>Dikarya</taxon>
        <taxon>Ascomycota</taxon>
        <taxon>Pezizomycotina</taxon>
        <taxon>Leotiomycetes</taxon>
        <taxon>Helotiales</taxon>
        <taxon>Ploettnerulaceae</taxon>
        <taxon>Rhynchosporium</taxon>
    </lineage>
</organism>
<dbReference type="Proteomes" id="UP000178129">
    <property type="component" value="Unassembled WGS sequence"/>
</dbReference>
<dbReference type="FunFam" id="2.60.120.1030:FF:000001">
    <property type="entry name" value="Protein CLP1 homolog 5"/>
    <property type="match status" value="1"/>
</dbReference>
<dbReference type="Pfam" id="PF06807">
    <property type="entry name" value="Clp1"/>
    <property type="match status" value="1"/>
</dbReference>
<dbReference type="InParanoid" id="A0A1E1JT57"/>
<dbReference type="Gene3D" id="2.60.120.1030">
    <property type="entry name" value="Clp1, DNA binding domain"/>
    <property type="match status" value="1"/>
</dbReference>
<evidence type="ECO:0000259" key="12">
    <source>
        <dbReference type="Pfam" id="PF16575"/>
    </source>
</evidence>
<evidence type="ECO:0000256" key="1">
    <source>
        <dbReference type="ARBA" id="ARBA00003798"/>
    </source>
</evidence>
<keyword evidence="5 9" id="KW-0507">mRNA processing</keyword>
<dbReference type="Pfam" id="PF16573">
    <property type="entry name" value="CLP1_N"/>
    <property type="match status" value="1"/>
</dbReference>
<feature type="binding site" evidence="9">
    <location>
        <begin position="134"/>
        <end position="139"/>
    </location>
    <ligand>
        <name>ATP</name>
        <dbReference type="ChEBI" id="CHEBI:30616"/>
    </ligand>
</feature>
<dbReference type="GO" id="GO:0006388">
    <property type="term" value="P:tRNA splicing, via endonucleolytic cleavage and ligation"/>
    <property type="evidence" value="ECO:0007669"/>
    <property type="project" value="TreeGrafter"/>
</dbReference>
<dbReference type="PANTHER" id="PTHR12755:SF6">
    <property type="entry name" value="POLYRIBONUCLEOTIDE 5'-HYDROXYL-KINASE CLP1"/>
    <property type="match status" value="1"/>
</dbReference>
<evidence type="ECO:0000256" key="6">
    <source>
        <dbReference type="ARBA" id="ARBA00022741"/>
    </source>
</evidence>
<comment type="subunit">
    <text evidence="9">Component of a pre-mRNA cleavage factor complex. Interacts directly with PCF11.</text>
</comment>
<dbReference type="InterPro" id="IPR032319">
    <property type="entry name" value="CLP1_P"/>
</dbReference>
<keyword evidence="14" id="KW-1185">Reference proteome</keyword>
<dbReference type="InterPro" id="IPR038239">
    <property type="entry name" value="Clp1_N_sf"/>
</dbReference>
<evidence type="ECO:0000256" key="7">
    <source>
        <dbReference type="ARBA" id="ARBA00022840"/>
    </source>
</evidence>
<name>A0A1E1JT57_9HELO</name>
<dbReference type="Gene3D" id="2.40.30.330">
    <property type="entry name" value="Pre-mRNA cleavage complex subunit Clp1, C-terminal domain"/>
    <property type="match status" value="1"/>
</dbReference>
<evidence type="ECO:0000256" key="9">
    <source>
        <dbReference type="HAMAP-Rule" id="MF_03035"/>
    </source>
</evidence>
<dbReference type="InterPro" id="IPR038238">
    <property type="entry name" value="Clp1_C_sf"/>
</dbReference>
<dbReference type="EMBL" id="FJUW01000002">
    <property type="protein sequence ID" value="CZS88860.1"/>
    <property type="molecule type" value="Genomic_DNA"/>
</dbReference>
<dbReference type="InterPro" id="IPR027417">
    <property type="entry name" value="P-loop_NTPase"/>
</dbReference>
<evidence type="ECO:0000256" key="2">
    <source>
        <dbReference type="ARBA" id="ARBA00004123"/>
    </source>
</evidence>
<dbReference type="SUPFAM" id="SSF52540">
    <property type="entry name" value="P-loop containing nucleoside triphosphate hydrolases"/>
    <property type="match status" value="2"/>
</dbReference>
<reference evidence="14" key="1">
    <citation type="submission" date="2016-03" db="EMBL/GenBank/DDBJ databases">
        <authorList>
            <person name="Ploux O."/>
        </authorList>
    </citation>
    <scope>NUCLEOTIDE SEQUENCE [LARGE SCALE GENOMIC DNA]</scope>
    <source>
        <strain evidence="14">UK7</strain>
    </source>
</reference>
<feature type="binding site" evidence="9">
    <location>
        <position position="34"/>
    </location>
    <ligand>
        <name>ATP</name>
        <dbReference type="ChEBI" id="CHEBI:30616"/>
    </ligand>
</feature>
<dbReference type="InterPro" id="IPR028606">
    <property type="entry name" value="Clp1"/>
</dbReference>
<dbReference type="GO" id="GO:0051731">
    <property type="term" value="F:polynucleotide 5'-hydroxyl-kinase activity"/>
    <property type="evidence" value="ECO:0007669"/>
    <property type="project" value="InterPro"/>
</dbReference>
<comment type="similarity">
    <text evidence="9">Belongs to the Clp1 family. Clp1 subfamily.</text>
</comment>
<comment type="function">
    <text evidence="9">Required for endonucleolytic cleavage during polyadenylation-dependent pre-mRNA 3'-end formation.</text>
</comment>
<evidence type="ECO:0000313" key="13">
    <source>
        <dbReference type="EMBL" id="CZS88860.1"/>
    </source>
</evidence>
<evidence type="ECO:0000313" key="14">
    <source>
        <dbReference type="Proteomes" id="UP000178129"/>
    </source>
</evidence>